<gene>
    <name evidence="2" type="ORF">GCM10007183_06120</name>
    <name evidence="3" type="ORF">SAMEA4412661_00344</name>
</gene>
<keyword evidence="5" id="KW-1185">Reference proteome</keyword>
<evidence type="ECO:0000313" key="3">
    <source>
        <dbReference type="EMBL" id="SNV99869.1"/>
    </source>
</evidence>
<dbReference type="Proteomes" id="UP000243706">
    <property type="component" value="Chromosome 1"/>
</dbReference>
<evidence type="ECO:0000313" key="2">
    <source>
        <dbReference type="EMBL" id="GGA84712.1"/>
    </source>
</evidence>
<feature type="region of interest" description="Disordered" evidence="1">
    <location>
        <begin position="160"/>
        <end position="265"/>
    </location>
</feature>
<evidence type="ECO:0000313" key="4">
    <source>
        <dbReference type="Proteomes" id="UP000243706"/>
    </source>
</evidence>
<feature type="compositionally biased region" description="Basic residues" evidence="1">
    <location>
        <begin position="203"/>
        <end position="213"/>
    </location>
</feature>
<reference evidence="3 4" key="2">
    <citation type="submission" date="2017-06" db="EMBL/GenBank/DDBJ databases">
        <authorList>
            <consortium name="Pathogen Informatics"/>
        </authorList>
    </citation>
    <scope>NUCLEOTIDE SEQUENCE [LARGE SCALE GENOMIC DNA]</scope>
    <source>
        <strain evidence="3 4">NCTC13833</strain>
    </source>
</reference>
<dbReference type="AlphaFoldDB" id="A0A240BWK9"/>
<evidence type="ECO:0000313" key="5">
    <source>
        <dbReference type="Proteomes" id="UP000652995"/>
    </source>
</evidence>
<reference evidence="5" key="3">
    <citation type="journal article" date="2019" name="Int. J. Syst. Evol. Microbiol.">
        <title>The Global Catalogue of Microorganisms (GCM) 10K type strain sequencing project: providing services to taxonomists for standard genome sequencing and annotation.</title>
        <authorList>
            <consortium name="The Broad Institute Genomics Platform"/>
            <consortium name="The Broad Institute Genome Sequencing Center for Infectious Disease"/>
            <person name="Wu L."/>
            <person name="Ma J."/>
        </authorList>
    </citation>
    <scope>NUCLEOTIDE SEQUENCE [LARGE SCALE GENOMIC DNA]</scope>
    <source>
        <strain evidence="5">CCM 4175</strain>
    </source>
</reference>
<dbReference type="EMBL" id="LT906464">
    <property type="protein sequence ID" value="SNV99869.1"/>
    <property type="molecule type" value="Genomic_DNA"/>
</dbReference>
<dbReference type="RefSeq" id="WP_188595407.1">
    <property type="nucleotide sequence ID" value="NZ_BMCB01000003.1"/>
</dbReference>
<accession>A0A240BWK9</accession>
<name>A0A240BWK9_9STAP</name>
<reference evidence="2" key="4">
    <citation type="submission" date="2024-05" db="EMBL/GenBank/DDBJ databases">
        <authorList>
            <person name="Sun Q."/>
            <person name="Sedlacek I."/>
        </authorList>
    </citation>
    <scope>NUCLEOTIDE SEQUENCE</scope>
    <source>
        <strain evidence="2">CCM 4175</strain>
    </source>
</reference>
<reference evidence="2" key="1">
    <citation type="journal article" date="2014" name="Int. J. Syst. Evol. Microbiol.">
        <title>Complete genome of a new Firmicutes species belonging to the dominant human colonic microbiota ('Ruminococcus bicirculans') reveals two chromosomes and a selective capacity to utilize plant glucans.</title>
        <authorList>
            <consortium name="NISC Comparative Sequencing Program"/>
            <person name="Wegmann U."/>
            <person name="Louis P."/>
            <person name="Goesmann A."/>
            <person name="Henrissat B."/>
            <person name="Duncan S.H."/>
            <person name="Flint H.J."/>
        </authorList>
    </citation>
    <scope>NUCLEOTIDE SEQUENCE</scope>
    <source>
        <strain evidence="2">CCM 4175</strain>
    </source>
</reference>
<dbReference type="EMBL" id="BMCB01000003">
    <property type="protein sequence ID" value="GGA84712.1"/>
    <property type="molecule type" value="Genomic_DNA"/>
</dbReference>
<proteinExistence type="predicted"/>
<feature type="compositionally biased region" description="Basic and acidic residues" evidence="1">
    <location>
        <begin position="85"/>
        <end position="133"/>
    </location>
</feature>
<organism evidence="3 4">
    <name type="scientific">Staphylococcus muscae</name>
    <dbReference type="NCBI Taxonomy" id="1294"/>
    <lineage>
        <taxon>Bacteria</taxon>
        <taxon>Bacillati</taxon>
        <taxon>Bacillota</taxon>
        <taxon>Bacilli</taxon>
        <taxon>Bacillales</taxon>
        <taxon>Staphylococcaceae</taxon>
        <taxon>Staphylococcus</taxon>
    </lineage>
</organism>
<protein>
    <submittedName>
        <fullName evidence="3">Uncharacterized protein</fullName>
    </submittedName>
</protein>
<feature type="compositionally biased region" description="Basic and acidic residues" evidence="1">
    <location>
        <begin position="241"/>
        <end position="259"/>
    </location>
</feature>
<feature type="region of interest" description="Disordered" evidence="1">
    <location>
        <begin position="85"/>
        <end position="148"/>
    </location>
</feature>
<feature type="compositionally biased region" description="Polar residues" evidence="1">
    <location>
        <begin position="228"/>
        <end position="240"/>
    </location>
</feature>
<sequence length="265" mass="30820">MNKTIKMIITVLPVFLVPLILERKKFKEHPDVQKLAESSKTAAVKTGHAAVHVKEGVVDRTHKVKSHVKAKKAKHDYKKAVKQAEAAERAMRPENVHARGEELAKENSKDIQKLDKKLQKVMDKRHKAEEKAQAHRQKQMKKDLQRMQKYSKQVGFEPTTVEPEVEAHGDKIAKKNKKKVGKLDKKLQKNIQKRHQAEEKVREKRQKALKKQLKQTQKEDKKKQQTQSNLHSTQQPQRIKTLSERHQANETTYRSDHVHNQTPDL</sequence>
<evidence type="ECO:0000256" key="1">
    <source>
        <dbReference type="SAM" id="MobiDB-lite"/>
    </source>
</evidence>
<dbReference type="Proteomes" id="UP000652995">
    <property type="component" value="Unassembled WGS sequence"/>
</dbReference>